<name>A0AAP0BUB4_9ASPA</name>
<keyword evidence="1" id="KW-1133">Transmembrane helix</keyword>
<comment type="caution">
    <text evidence="2">The sequence shown here is derived from an EMBL/GenBank/DDBJ whole genome shotgun (WGS) entry which is preliminary data.</text>
</comment>
<organism evidence="2 3">
    <name type="scientific">Platanthera zijinensis</name>
    <dbReference type="NCBI Taxonomy" id="2320716"/>
    <lineage>
        <taxon>Eukaryota</taxon>
        <taxon>Viridiplantae</taxon>
        <taxon>Streptophyta</taxon>
        <taxon>Embryophyta</taxon>
        <taxon>Tracheophyta</taxon>
        <taxon>Spermatophyta</taxon>
        <taxon>Magnoliopsida</taxon>
        <taxon>Liliopsida</taxon>
        <taxon>Asparagales</taxon>
        <taxon>Orchidaceae</taxon>
        <taxon>Orchidoideae</taxon>
        <taxon>Orchideae</taxon>
        <taxon>Orchidinae</taxon>
        <taxon>Platanthera</taxon>
    </lineage>
</organism>
<proteinExistence type="predicted"/>
<dbReference type="InterPro" id="IPR019141">
    <property type="entry name" value="DUF2045"/>
</dbReference>
<gene>
    <name evidence="2" type="primary">PP2A10</name>
    <name evidence="2" type="ORF">KSP39_PZI004953</name>
</gene>
<accession>A0AAP0BUB4</accession>
<dbReference type="EMBL" id="JBBWWQ010000004">
    <property type="protein sequence ID" value="KAK8949416.1"/>
    <property type="molecule type" value="Genomic_DNA"/>
</dbReference>
<keyword evidence="1" id="KW-0472">Membrane</keyword>
<reference evidence="2 3" key="1">
    <citation type="journal article" date="2022" name="Nat. Plants">
        <title>Genomes of leafy and leafless Platanthera orchids illuminate the evolution of mycoheterotrophy.</title>
        <authorList>
            <person name="Li M.H."/>
            <person name="Liu K.W."/>
            <person name="Li Z."/>
            <person name="Lu H.C."/>
            <person name="Ye Q.L."/>
            <person name="Zhang D."/>
            <person name="Wang J.Y."/>
            <person name="Li Y.F."/>
            <person name="Zhong Z.M."/>
            <person name="Liu X."/>
            <person name="Yu X."/>
            <person name="Liu D.K."/>
            <person name="Tu X.D."/>
            <person name="Liu B."/>
            <person name="Hao Y."/>
            <person name="Liao X.Y."/>
            <person name="Jiang Y.T."/>
            <person name="Sun W.H."/>
            <person name="Chen J."/>
            <person name="Chen Y.Q."/>
            <person name="Ai Y."/>
            <person name="Zhai J.W."/>
            <person name="Wu S.S."/>
            <person name="Zhou Z."/>
            <person name="Hsiao Y.Y."/>
            <person name="Wu W.L."/>
            <person name="Chen Y.Y."/>
            <person name="Lin Y.F."/>
            <person name="Hsu J.L."/>
            <person name="Li C.Y."/>
            <person name="Wang Z.W."/>
            <person name="Zhao X."/>
            <person name="Zhong W.Y."/>
            <person name="Ma X.K."/>
            <person name="Ma L."/>
            <person name="Huang J."/>
            <person name="Chen G.Z."/>
            <person name="Huang M.Z."/>
            <person name="Huang L."/>
            <person name="Peng D.H."/>
            <person name="Luo Y.B."/>
            <person name="Zou S.Q."/>
            <person name="Chen S.P."/>
            <person name="Lan S."/>
            <person name="Tsai W.C."/>
            <person name="Van de Peer Y."/>
            <person name="Liu Z.J."/>
        </authorList>
    </citation>
    <scope>NUCLEOTIDE SEQUENCE [LARGE SCALE GENOMIC DNA]</scope>
    <source>
        <strain evidence="2">Lor287</strain>
    </source>
</reference>
<protein>
    <submittedName>
        <fullName evidence="2">Protein PHLOEM PROTEIN 2-LIKE A10</fullName>
    </submittedName>
</protein>
<sequence length="398" mass="42631">MGPALAEAALSFWGRRRRWAILVAAAGVSSYGAYTVYHLPSVTSKRRKILKFVGALVSVAEAVSSSADAVSLLSSDLNRFLLSDSDDIPPSLKQVSKIARSEEISASVSRVFESLAVGIIRGFQSASDSPGSKQSGSALADRLLEKMLSNEGSGFASAVVGSFARNTVTAYFSCAAATESSSSDTAGWINLMCSSDKCRELIADIIHGFVRTAVTVYLDKTMDVNTYDELFSGLTNPRHELQVKNVLVSLCNGAVETLVKTSHEVLTGSNSDSSIHIEKYVSQVCSPMAASKSGAGSQESGGWIERVSSVLAVPAHKSLVLDVTGRVTFESVRSLLEFLLWKIQEGMKRGANVVQEEVVQRGLDVLRYLSVKAMLALSLCLALCMHFVNGPPRILMAF</sequence>
<dbReference type="PANTHER" id="PTHR21477:SF12">
    <property type="entry name" value="PROTEIN PHLOEM PROTEIN 2-LIKE A10"/>
    <property type="match status" value="1"/>
</dbReference>
<keyword evidence="3" id="KW-1185">Reference proteome</keyword>
<dbReference type="PANTHER" id="PTHR21477">
    <property type="entry name" value="ZGC:172139"/>
    <property type="match status" value="1"/>
</dbReference>
<evidence type="ECO:0000313" key="2">
    <source>
        <dbReference type="EMBL" id="KAK8949416.1"/>
    </source>
</evidence>
<evidence type="ECO:0000256" key="1">
    <source>
        <dbReference type="SAM" id="Phobius"/>
    </source>
</evidence>
<dbReference type="Proteomes" id="UP001418222">
    <property type="component" value="Unassembled WGS sequence"/>
</dbReference>
<evidence type="ECO:0000313" key="3">
    <source>
        <dbReference type="Proteomes" id="UP001418222"/>
    </source>
</evidence>
<keyword evidence="1" id="KW-0812">Transmembrane</keyword>
<dbReference type="AlphaFoldDB" id="A0AAP0BUB4"/>
<feature type="transmembrane region" description="Helical" evidence="1">
    <location>
        <begin position="19"/>
        <end position="39"/>
    </location>
</feature>